<feature type="region of interest" description="Disordered" evidence="7">
    <location>
        <begin position="957"/>
        <end position="979"/>
    </location>
</feature>
<dbReference type="AlphaFoldDB" id="M9M346"/>
<feature type="compositionally biased region" description="Low complexity" evidence="7">
    <location>
        <begin position="482"/>
        <end position="494"/>
    </location>
</feature>
<dbReference type="InterPro" id="IPR050825">
    <property type="entry name" value="RBM42_RBP45_47-like"/>
</dbReference>
<feature type="region of interest" description="Disordered" evidence="7">
    <location>
        <begin position="407"/>
        <end position="584"/>
    </location>
</feature>
<dbReference type="STRING" id="1151754.M9M346"/>
<reference evidence="10" key="1">
    <citation type="journal article" date="2013" name="Genome Announc.">
        <title>Genome sequence of the basidiomycetous yeast Pseudozyma antarctica T-34, a producer of the glycolipid biosurfactants mannosylerythritol lipids.</title>
        <authorList>
            <person name="Morita T."/>
            <person name="Koike H."/>
            <person name="Koyama Y."/>
            <person name="Hagiwara H."/>
            <person name="Ito E."/>
            <person name="Fukuoka T."/>
            <person name="Imura T."/>
            <person name="Machida M."/>
            <person name="Kitamoto D."/>
        </authorList>
    </citation>
    <scope>NUCLEOTIDE SEQUENCE [LARGE SCALE GENOMIC DNA]</scope>
    <source>
        <strain evidence="10">T-34</strain>
    </source>
</reference>
<feature type="domain" description="RRM" evidence="8">
    <location>
        <begin position="584"/>
        <end position="656"/>
    </location>
</feature>
<keyword evidence="3" id="KW-0863">Zinc-finger</keyword>
<organism evidence="9 10">
    <name type="scientific">Pseudozyma antarctica (strain T-34)</name>
    <name type="common">Yeast</name>
    <name type="synonym">Candida antarctica</name>
    <dbReference type="NCBI Taxonomy" id="1151754"/>
    <lineage>
        <taxon>Eukaryota</taxon>
        <taxon>Fungi</taxon>
        <taxon>Dikarya</taxon>
        <taxon>Basidiomycota</taxon>
        <taxon>Ustilaginomycotina</taxon>
        <taxon>Ustilaginomycetes</taxon>
        <taxon>Ustilaginales</taxon>
        <taxon>Ustilaginaceae</taxon>
        <taxon>Moesziomyces</taxon>
    </lineage>
</organism>
<feature type="compositionally biased region" description="Gly residues" evidence="7">
    <location>
        <begin position="466"/>
        <end position="476"/>
    </location>
</feature>
<evidence type="ECO:0000256" key="7">
    <source>
        <dbReference type="SAM" id="MobiDB-lite"/>
    </source>
</evidence>
<evidence type="ECO:0000256" key="3">
    <source>
        <dbReference type="ARBA" id="ARBA00022771"/>
    </source>
</evidence>
<evidence type="ECO:0000256" key="1">
    <source>
        <dbReference type="ARBA" id="ARBA00022723"/>
    </source>
</evidence>
<dbReference type="FunFam" id="3.30.70.330:FF:000476">
    <property type="entry name" value="Zinc finger CCCH domain-containing protein 4"/>
    <property type="match status" value="1"/>
</dbReference>
<feature type="compositionally biased region" description="Gly residues" evidence="7">
    <location>
        <begin position="565"/>
        <end position="574"/>
    </location>
</feature>
<dbReference type="PANTHER" id="PTHR47640">
    <property type="entry name" value="TRNA SELENOCYSTEINE 1-ASSOCIATED PROTEIN 1-RELATED-RELATED"/>
    <property type="match status" value="1"/>
</dbReference>
<feature type="region of interest" description="Disordered" evidence="7">
    <location>
        <begin position="748"/>
        <end position="870"/>
    </location>
</feature>
<feature type="domain" description="RRM" evidence="8">
    <location>
        <begin position="306"/>
        <end position="425"/>
    </location>
</feature>
<dbReference type="Pfam" id="PF00076">
    <property type="entry name" value="RRM_1"/>
    <property type="match status" value="2"/>
</dbReference>
<feature type="compositionally biased region" description="Low complexity" evidence="7">
    <location>
        <begin position="764"/>
        <end position="778"/>
    </location>
</feature>
<evidence type="ECO:0000256" key="5">
    <source>
        <dbReference type="ARBA" id="ARBA00022884"/>
    </source>
</evidence>
<evidence type="ECO:0000313" key="9">
    <source>
        <dbReference type="EMBL" id="GAC74655.1"/>
    </source>
</evidence>
<keyword evidence="5 6" id="KW-0694">RNA-binding</keyword>
<sequence length="979" mass="101020">MSAGTSPPGMPAFNMAHFPSDSDRSAAARTLFSRSTSSDDGHATVNLPQSGQNSAAHQAHDAAAGHAHAQQASSFAGQSNIGPQSAGSQAPGLVNAPPFSARSAYDQASRLRHNFNARSSSPLSRPPLFSPNLLHEVERSSFPLRSPSGSHPASSPPPRSNVTSPRYFNDPSHGASNSHHHPNHAQHNPHPAHSLPHSQQPQHQHLHPQQSHQQAANSPNQYPAPNLAHLHGQPQPSWQQPRGGMTGPLDYPPSMQTAAGPPLNPLDRPHSSMSERTSRLQEAAARGMGPGTAQSPVGSIHKDSEYSIFVGDLSPDLREDDLVAQFLQPPSWPPAHPFASALINAQQAQGVYQPGAHIGPAPFHSTKSAKIMTDPVTGVSKGYGFVRFALEADCNRALVEMQGVVVSPANGLSPGRPLRVSKATPKNRGAPPPLPHGLQGDPSTQHLQMPRPHNPAQNAGASFLYGGAGGASGMGARGEVVSPQPHSRHQSSPPDGIPLTSPISPASPYDGPNSAANSHGMMGPPLGQLYASFSNGGGGDGTRDSSPAGMLRSHTPSSAPPLPHQGGGGGGGNPGDSAADPNNTTVFVGGLSSLISESTLRRYFEHFGEITYVKIPPGKGCGFVQYVRKQDAENAIQRMNGFPILNSKIRLSWGRSQGDKAAAAAAQTMAHYAQLGQLAGLAGLSTLSPSQLAQLAGLGSALSAVQAQAQRGPAYGPGNPALANDPLSTLARQLAAANLGGGPGMVGGSPNVAGLGPRGPLPPFLQQQPSSPHDQAHAPSHHAPGHAQQHPFRGSGGFGSTQHAGPPGVGMNEAGAVGYGGSSSSHSNHGFDFDPRGGQQAGSMGFGSGAQDAPRGRPPFATHASHDDGALSESELVDAFAGLDFDENTRAALAARLQAAQARPHANGFEAGNNASGRSDPFARGYNRDPNAFMFSPFSPSDSPLVGGKADLPTKSSLLINRDDASTATEDATPTNANR</sequence>
<keyword evidence="2" id="KW-0677">Repeat</keyword>
<evidence type="ECO:0000256" key="4">
    <source>
        <dbReference type="ARBA" id="ARBA00022833"/>
    </source>
</evidence>
<evidence type="ECO:0000313" key="10">
    <source>
        <dbReference type="Proteomes" id="UP000011976"/>
    </source>
</evidence>
<dbReference type="GO" id="GO:0005829">
    <property type="term" value="C:cytosol"/>
    <property type="evidence" value="ECO:0007669"/>
    <property type="project" value="TreeGrafter"/>
</dbReference>
<name>M9M346_PSEA3</name>
<proteinExistence type="predicted"/>
<dbReference type="EMBL" id="DF196778">
    <property type="protein sequence ID" value="GAC74655.1"/>
    <property type="molecule type" value="Genomic_DNA"/>
</dbReference>
<dbReference type="PROSITE" id="PS50102">
    <property type="entry name" value="RRM"/>
    <property type="match status" value="2"/>
</dbReference>
<feature type="compositionally biased region" description="Polar residues" evidence="7">
    <location>
        <begin position="966"/>
        <end position="979"/>
    </location>
</feature>
<dbReference type="GO" id="GO:0003729">
    <property type="term" value="F:mRNA binding"/>
    <property type="evidence" value="ECO:0007669"/>
    <property type="project" value="InterPro"/>
</dbReference>
<evidence type="ECO:0000256" key="6">
    <source>
        <dbReference type="PROSITE-ProRule" id="PRU00176"/>
    </source>
</evidence>
<dbReference type="InterPro" id="IPR035979">
    <property type="entry name" value="RBD_domain_sf"/>
</dbReference>
<dbReference type="PANTHER" id="PTHR47640:SF10">
    <property type="entry name" value="TRNA SELENOCYSTEINE 1-ASSOCIATED PROTEIN 1-RELATED"/>
    <property type="match status" value="1"/>
</dbReference>
<dbReference type="Proteomes" id="UP000011976">
    <property type="component" value="Unassembled WGS sequence"/>
</dbReference>
<dbReference type="GO" id="GO:0006376">
    <property type="term" value="P:mRNA splice site recognition"/>
    <property type="evidence" value="ECO:0007669"/>
    <property type="project" value="TreeGrafter"/>
</dbReference>
<dbReference type="InterPro" id="IPR000504">
    <property type="entry name" value="RRM_dom"/>
</dbReference>
<evidence type="ECO:0000256" key="2">
    <source>
        <dbReference type="ARBA" id="ARBA00022737"/>
    </source>
</evidence>
<feature type="region of interest" description="Disordered" evidence="7">
    <location>
        <begin position="142"/>
        <end position="299"/>
    </location>
</feature>
<dbReference type="SMART" id="SM00360">
    <property type="entry name" value="RRM"/>
    <property type="match status" value="2"/>
</dbReference>
<feature type="compositionally biased region" description="Low complexity" evidence="7">
    <location>
        <begin position="54"/>
        <end position="79"/>
    </location>
</feature>
<keyword evidence="4" id="KW-0862">Zinc</keyword>
<dbReference type="InterPro" id="IPR012677">
    <property type="entry name" value="Nucleotide-bd_a/b_plait_sf"/>
</dbReference>
<dbReference type="SUPFAM" id="SSF54928">
    <property type="entry name" value="RNA-binding domain, RBD"/>
    <property type="match status" value="1"/>
</dbReference>
<feature type="region of interest" description="Disordered" evidence="7">
    <location>
        <begin position="1"/>
        <end position="99"/>
    </location>
</feature>
<feature type="compositionally biased region" description="Low complexity" evidence="7">
    <location>
        <begin position="185"/>
        <end position="216"/>
    </location>
</feature>
<dbReference type="Gene3D" id="3.30.70.330">
    <property type="match status" value="2"/>
</dbReference>
<gene>
    <name evidence="9" type="ORF">PANT_12c00078</name>
</gene>
<evidence type="ECO:0000259" key="8">
    <source>
        <dbReference type="PROSITE" id="PS50102"/>
    </source>
</evidence>
<keyword evidence="1" id="KW-0479">Metal-binding</keyword>
<dbReference type="OrthoDB" id="446113at2759"/>
<dbReference type="GO" id="GO:0008270">
    <property type="term" value="F:zinc ion binding"/>
    <property type="evidence" value="ECO:0007669"/>
    <property type="project" value="UniProtKB-KW"/>
</dbReference>
<protein>
    <submittedName>
        <fullName evidence="9">FOG: RRM domain</fullName>
    </submittedName>
</protein>
<accession>M9M346</accession>